<dbReference type="Proteomes" id="UP001215231">
    <property type="component" value="Chromosome"/>
</dbReference>
<evidence type="ECO:0000256" key="1">
    <source>
        <dbReference type="ARBA" id="ARBA00001954"/>
    </source>
</evidence>
<dbReference type="PANTHER" id="PTHR20883:SF48">
    <property type="entry name" value="ECTOINE DIOXYGENASE"/>
    <property type="match status" value="1"/>
</dbReference>
<proteinExistence type="predicted"/>
<dbReference type="SUPFAM" id="SSF51197">
    <property type="entry name" value="Clavaminate synthase-like"/>
    <property type="match status" value="1"/>
</dbReference>
<dbReference type="Gene3D" id="2.60.120.620">
    <property type="entry name" value="q2cbj1_9rhob like domain"/>
    <property type="match status" value="1"/>
</dbReference>
<dbReference type="PANTHER" id="PTHR20883">
    <property type="entry name" value="PHYTANOYL-COA DIOXYGENASE DOMAIN CONTAINING 1"/>
    <property type="match status" value="1"/>
</dbReference>
<evidence type="ECO:0000313" key="2">
    <source>
        <dbReference type="EMBL" id="WDE11116.1"/>
    </source>
</evidence>
<sequence length="233" mass="25960">MSVNFIFDKNSLIKNGVLHIPSFFKGEQLSAIQSQLNQLLEDESKMVERKGSEHFFQKYQSTSYCFVDQLAAFPALNALPDNVLIRAILDRVLPEGSKLKQSLVQHHKAGEGQAIPWHQDVHFEQVPAGKIFNFLIYPFDVTEESGALHYVPGSHVQGRLPVGNPHDPLPGQLLLAPKAGDLIIGDCLLFHKVSHNHSGRDRVSINLRFQSSEVAPEDTQIGVYRNGQVNYAG</sequence>
<gene>
    <name evidence="2" type="ORF">H3N35_23230</name>
</gene>
<reference evidence="2 3" key="1">
    <citation type="journal article" date="2022" name="Mar. Drugs">
        <title>Bioassay-Guided Fractionation Leads to the Detection of Cholic Acid Generated by the Rare Thalassomonas sp.</title>
        <authorList>
            <person name="Pheiffer F."/>
            <person name="Schneider Y.K."/>
            <person name="Hansen E.H."/>
            <person name="Andersen J.H."/>
            <person name="Isaksson J."/>
            <person name="Busche T."/>
            <person name="R C."/>
            <person name="Kalinowski J."/>
            <person name="Zyl L.V."/>
            <person name="Trindade M."/>
        </authorList>
    </citation>
    <scope>NUCLEOTIDE SEQUENCE [LARGE SCALE GENOMIC DNA]</scope>
    <source>
        <strain evidence="2 3">A5K-61T</strain>
    </source>
</reference>
<keyword evidence="2" id="KW-0223">Dioxygenase</keyword>
<dbReference type="GO" id="GO:0051213">
    <property type="term" value="F:dioxygenase activity"/>
    <property type="evidence" value="ECO:0007669"/>
    <property type="project" value="UniProtKB-KW"/>
</dbReference>
<dbReference type="InterPro" id="IPR008775">
    <property type="entry name" value="Phytyl_CoA_dOase-like"/>
</dbReference>
<dbReference type="EMBL" id="CP059693">
    <property type="protein sequence ID" value="WDE11116.1"/>
    <property type="molecule type" value="Genomic_DNA"/>
</dbReference>
<keyword evidence="3" id="KW-1185">Reference proteome</keyword>
<comment type="cofactor">
    <cofactor evidence="1">
        <name>Fe(2+)</name>
        <dbReference type="ChEBI" id="CHEBI:29033"/>
    </cofactor>
</comment>
<name>A0ABY7VC51_9GAMM</name>
<evidence type="ECO:0000313" key="3">
    <source>
        <dbReference type="Proteomes" id="UP001215231"/>
    </source>
</evidence>
<accession>A0ABY7VC51</accession>
<dbReference type="Pfam" id="PF05721">
    <property type="entry name" value="PhyH"/>
    <property type="match status" value="1"/>
</dbReference>
<organism evidence="2 3">
    <name type="scientific">Thalassomonas haliotis</name>
    <dbReference type="NCBI Taxonomy" id="485448"/>
    <lineage>
        <taxon>Bacteria</taxon>
        <taxon>Pseudomonadati</taxon>
        <taxon>Pseudomonadota</taxon>
        <taxon>Gammaproteobacteria</taxon>
        <taxon>Alteromonadales</taxon>
        <taxon>Colwelliaceae</taxon>
        <taxon>Thalassomonas</taxon>
    </lineage>
</organism>
<dbReference type="RefSeq" id="WP_274051244.1">
    <property type="nucleotide sequence ID" value="NZ_CP059693.1"/>
</dbReference>
<keyword evidence="2" id="KW-0560">Oxidoreductase</keyword>
<protein>
    <submittedName>
        <fullName evidence="2">Phytanoyl-CoA dioxygenase family protein</fullName>
    </submittedName>
</protein>